<dbReference type="EMBL" id="AP004684">
    <property type="protein sequence ID" value="BAD45769.1"/>
    <property type="molecule type" value="Genomic_DNA"/>
</dbReference>
<feature type="compositionally biased region" description="Gly residues" evidence="1">
    <location>
        <begin position="70"/>
        <end position="80"/>
    </location>
</feature>
<feature type="compositionally biased region" description="Basic and acidic residues" evidence="1">
    <location>
        <begin position="41"/>
        <end position="69"/>
    </location>
</feature>
<reference evidence="4" key="3">
    <citation type="journal article" date="2005" name="Nature">
        <title>The map-based sequence of the rice genome.</title>
        <authorList>
            <consortium name="International rice genome sequencing project (IRGSP)"/>
            <person name="Matsumoto T."/>
            <person name="Wu J."/>
            <person name="Kanamori H."/>
            <person name="Katayose Y."/>
            <person name="Fujisawa M."/>
            <person name="Namiki N."/>
            <person name="Mizuno H."/>
            <person name="Yamamoto K."/>
            <person name="Antonio B.A."/>
            <person name="Baba T."/>
            <person name="Sakata K."/>
            <person name="Nagamura Y."/>
            <person name="Aoki H."/>
            <person name="Arikawa K."/>
            <person name="Arita K."/>
            <person name="Bito T."/>
            <person name="Chiden Y."/>
            <person name="Fujitsuka N."/>
            <person name="Fukunaka R."/>
            <person name="Hamada M."/>
            <person name="Harada C."/>
            <person name="Hayashi A."/>
            <person name="Hijishita S."/>
            <person name="Honda M."/>
            <person name="Hosokawa S."/>
            <person name="Ichikawa Y."/>
            <person name="Idonuma A."/>
            <person name="Iijima M."/>
            <person name="Ikeda M."/>
            <person name="Ikeno M."/>
            <person name="Ito K."/>
            <person name="Ito S."/>
            <person name="Ito T."/>
            <person name="Ito Y."/>
            <person name="Ito Y."/>
            <person name="Iwabuchi A."/>
            <person name="Kamiya K."/>
            <person name="Karasawa W."/>
            <person name="Kurita K."/>
            <person name="Katagiri S."/>
            <person name="Kikuta A."/>
            <person name="Kobayashi H."/>
            <person name="Kobayashi N."/>
            <person name="Machita K."/>
            <person name="Maehara T."/>
            <person name="Masukawa M."/>
            <person name="Mizubayashi T."/>
            <person name="Mukai Y."/>
            <person name="Nagasaki H."/>
            <person name="Nagata Y."/>
            <person name="Naito S."/>
            <person name="Nakashima M."/>
            <person name="Nakama Y."/>
            <person name="Nakamichi Y."/>
            <person name="Nakamura M."/>
            <person name="Meguro A."/>
            <person name="Negishi M."/>
            <person name="Ohta I."/>
            <person name="Ohta T."/>
            <person name="Okamoto M."/>
            <person name="Ono N."/>
            <person name="Saji S."/>
            <person name="Sakaguchi M."/>
            <person name="Sakai K."/>
            <person name="Shibata M."/>
            <person name="Shimokawa T."/>
            <person name="Song J."/>
            <person name="Takazaki Y."/>
            <person name="Terasawa K."/>
            <person name="Tsugane M."/>
            <person name="Tsuji K."/>
            <person name="Ueda S."/>
            <person name="Waki K."/>
            <person name="Yamagata H."/>
            <person name="Yamamoto M."/>
            <person name="Yamamoto S."/>
            <person name="Yamane H."/>
            <person name="Yoshiki S."/>
            <person name="Yoshihara R."/>
            <person name="Yukawa K."/>
            <person name="Zhong H."/>
            <person name="Yano M."/>
            <person name="Yuan Q."/>
            <person name="Ouyang S."/>
            <person name="Liu J."/>
            <person name="Jones K.M."/>
            <person name="Gansberger K."/>
            <person name="Moffat K."/>
            <person name="Hill J."/>
            <person name="Bera J."/>
            <person name="Fadrosh D."/>
            <person name="Jin S."/>
            <person name="Johri S."/>
            <person name="Kim M."/>
            <person name="Overton L."/>
            <person name="Reardon M."/>
            <person name="Tsitrin T."/>
            <person name="Vuong H."/>
            <person name="Weaver B."/>
            <person name="Ciecko A."/>
            <person name="Tallon L."/>
            <person name="Jackson J."/>
            <person name="Pai G."/>
            <person name="Aken S.V."/>
            <person name="Utterback T."/>
            <person name="Reidmuller S."/>
            <person name="Feldblyum T."/>
            <person name="Hsiao J."/>
            <person name="Zismann V."/>
            <person name="Iobst S."/>
            <person name="de Vazeille A.R."/>
            <person name="Buell C.R."/>
            <person name="Ying K."/>
            <person name="Li Y."/>
            <person name="Lu T."/>
            <person name="Huang Y."/>
            <person name="Zhao Q."/>
            <person name="Feng Q."/>
            <person name="Zhang L."/>
            <person name="Zhu J."/>
            <person name="Weng Q."/>
            <person name="Mu J."/>
            <person name="Lu Y."/>
            <person name="Fan D."/>
            <person name="Liu Y."/>
            <person name="Guan J."/>
            <person name="Zhang Y."/>
            <person name="Yu S."/>
            <person name="Liu X."/>
            <person name="Zhang Y."/>
            <person name="Hong G."/>
            <person name="Han B."/>
            <person name="Choisne N."/>
            <person name="Demange N."/>
            <person name="Orjeda G."/>
            <person name="Samain S."/>
            <person name="Cattolico L."/>
            <person name="Pelletier E."/>
            <person name="Couloux A."/>
            <person name="Segurens B."/>
            <person name="Wincker P."/>
            <person name="D'Hont A."/>
            <person name="Scarpelli C."/>
            <person name="Weissenbach J."/>
            <person name="Salanoubat M."/>
            <person name="Quetier F."/>
            <person name="Yu Y."/>
            <person name="Kim H.R."/>
            <person name="Rambo T."/>
            <person name="Currie J."/>
            <person name="Collura K."/>
            <person name="Luo M."/>
            <person name="Yang T."/>
            <person name="Ammiraju J.S.S."/>
            <person name="Engler F."/>
            <person name="Soderlund C."/>
            <person name="Wing R.A."/>
            <person name="Palmer L.E."/>
            <person name="de la Bastide M."/>
            <person name="Spiegel L."/>
            <person name="Nascimento L."/>
            <person name="Zutavern T."/>
            <person name="O'Shaughnessy A."/>
            <person name="Dike S."/>
            <person name="Dedhia N."/>
            <person name="Preston R."/>
            <person name="Balija V."/>
            <person name="McCombie W.R."/>
            <person name="Chow T."/>
            <person name="Chen H."/>
            <person name="Chung M."/>
            <person name="Chen C."/>
            <person name="Shaw J."/>
            <person name="Wu H."/>
            <person name="Hsiao K."/>
            <person name="Chao Y."/>
            <person name="Chu M."/>
            <person name="Cheng C."/>
            <person name="Hour A."/>
            <person name="Lee P."/>
            <person name="Lin S."/>
            <person name="Lin Y."/>
            <person name="Liou J."/>
            <person name="Liu S."/>
            <person name="Hsing Y."/>
            <person name="Raghuvanshi S."/>
            <person name="Mohanty A."/>
            <person name="Bharti A.K."/>
            <person name="Gaur A."/>
            <person name="Gupta V."/>
            <person name="Kumar D."/>
            <person name="Ravi V."/>
            <person name="Vij S."/>
            <person name="Kapur A."/>
            <person name="Khurana P."/>
            <person name="Khurana P."/>
            <person name="Khurana J.P."/>
            <person name="Tyagi A.K."/>
            <person name="Gaikwad K."/>
            <person name="Singh A."/>
            <person name="Dalal V."/>
            <person name="Srivastava S."/>
            <person name="Dixit A."/>
            <person name="Pal A.K."/>
            <person name="Ghazi I.A."/>
            <person name="Yadav M."/>
            <person name="Pandit A."/>
            <person name="Bhargava A."/>
            <person name="Sureshbabu K."/>
            <person name="Batra K."/>
            <person name="Sharma T.R."/>
            <person name="Mohapatra T."/>
            <person name="Singh N.K."/>
            <person name="Messing J."/>
            <person name="Nelson A.B."/>
            <person name="Fuks G."/>
            <person name="Kavchok S."/>
            <person name="Keizer G."/>
            <person name="Linton E."/>
            <person name="Llaca V."/>
            <person name="Song R."/>
            <person name="Tanyolac B."/>
            <person name="Young S."/>
            <person name="Ho-Il K."/>
            <person name="Hahn J.H."/>
            <person name="Sangsakoo G."/>
            <person name="Vanavichit A."/>
            <person name="de Mattos Luiz.A.T."/>
            <person name="Zimmer P.D."/>
            <person name="Malone G."/>
            <person name="Dellagostin O."/>
            <person name="de Oliveira A.C."/>
            <person name="Bevan M."/>
            <person name="Bancroft I."/>
            <person name="Minx P."/>
            <person name="Cordum H."/>
            <person name="Wilson R."/>
            <person name="Cheng Z."/>
            <person name="Jin W."/>
            <person name="Jiang J."/>
            <person name="Leong S.A."/>
            <person name="Iwama H."/>
            <person name="Gojobori T."/>
            <person name="Itoh T."/>
            <person name="Niimura Y."/>
            <person name="Fujii Y."/>
            <person name="Habara T."/>
            <person name="Sakai H."/>
            <person name="Sato Y."/>
            <person name="Wilson G."/>
            <person name="Kumar K."/>
            <person name="McCouch S."/>
            <person name="Juretic N."/>
            <person name="Hoen D."/>
            <person name="Wright S."/>
            <person name="Bruskiewich R."/>
            <person name="Bureau T."/>
            <person name="Miyao A."/>
            <person name="Hirochika H."/>
            <person name="Nishikawa T."/>
            <person name="Kadowaki K."/>
            <person name="Sugiura M."/>
            <person name="Burr B."/>
            <person name="Sasaki T."/>
        </authorList>
    </citation>
    <scope>NUCLEOTIDE SEQUENCE [LARGE SCALE GENOMIC DNA]</scope>
    <source>
        <strain evidence="4">cv. Nipponbare</strain>
    </source>
</reference>
<reference evidence="4" key="4">
    <citation type="journal article" date="2008" name="Nucleic Acids Res.">
        <title>The rice annotation project database (RAP-DB): 2008 update.</title>
        <authorList>
            <consortium name="The rice annotation project (RAP)"/>
        </authorList>
    </citation>
    <scope>GENOME REANNOTATION</scope>
    <source>
        <strain evidence="4">cv. Nipponbare</strain>
    </source>
</reference>
<name>Q652Y0_ORYSJ</name>
<accession>Q652Y0</accession>
<evidence type="ECO:0000313" key="2">
    <source>
        <dbReference type="EMBL" id="BAD45769.1"/>
    </source>
</evidence>
<dbReference type="EMBL" id="AP005472">
    <property type="protein sequence ID" value="BAD46137.1"/>
    <property type="molecule type" value="Genomic_DNA"/>
</dbReference>
<feature type="region of interest" description="Disordered" evidence="1">
    <location>
        <begin position="29"/>
        <end position="80"/>
    </location>
</feature>
<dbReference type="AlphaFoldDB" id="Q652Y0"/>
<protein>
    <submittedName>
        <fullName evidence="3">Uncharacterized protein</fullName>
    </submittedName>
</protein>
<gene>
    <name evidence="3" type="ORF">OSJNBa0075M17.8</name>
    <name evidence="2" type="ORF">P0012H03.48</name>
</gene>
<reference evidence="3" key="2">
    <citation type="submission" date="2002-06" db="EMBL/GenBank/DDBJ databases">
        <title>Oryza sativa nipponbare(GA3) genomic DNA, chromosome 6, BAC clone:OSJNBa0075M17.</title>
        <authorList>
            <person name="Sasaki T."/>
            <person name="Matsumoto T."/>
            <person name="Katayose Y."/>
        </authorList>
    </citation>
    <scope>NUCLEOTIDE SEQUENCE</scope>
</reference>
<evidence type="ECO:0000313" key="4">
    <source>
        <dbReference type="Proteomes" id="UP000000763"/>
    </source>
</evidence>
<sequence>MDDDGQLLVVRLVGDGGDALAIDDGNEEVAMMTSGGNGNGDGREIEREKKGRKGRQERGDGREIERERGAGSGGGPRGVG</sequence>
<evidence type="ECO:0000313" key="3">
    <source>
        <dbReference type="EMBL" id="BAD46137.1"/>
    </source>
</evidence>
<proteinExistence type="predicted"/>
<organism evidence="3 4">
    <name type="scientific">Oryza sativa subsp. japonica</name>
    <name type="common">Rice</name>
    <dbReference type="NCBI Taxonomy" id="39947"/>
    <lineage>
        <taxon>Eukaryota</taxon>
        <taxon>Viridiplantae</taxon>
        <taxon>Streptophyta</taxon>
        <taxon>Embryophyta</taxon>
        <taxon>Tracheophyta</taxon>
        <taxon>Spermatophyta</taxon>
        <taxon>Magnoliopsida</taxon>
        <taxon>Liliopsida</taxon>
        <taxon>Poales</taxon>
        <taxon>Poaceae</taxon>
        <taxon>BOP clade</taxon>
        <taxon>Oryzoideae</taxon>
        <taxon>Oryzeae</taxon>
        <taxon>Oryzinae</taxon>
        <taxon>Oryza</taxon>
        <taxon>Oryza sativa</taxon>
    </lineage>
</organism>
<dbReference type="Proteomes" id="UP000000763">
    <property type="component" value="Chromosome 6"/>
</dbReference>
<evidence type="ECO:0000256" key="1">
    <source>
        <dbReference type="SAM" id="MobiDB-lite"/>
    </source>
</evidence>
<reference evidence="2" key="1">
    <citation type="submission" date="2002-01" db="EMBL/GenBank/DDBJ databases">
        <title>Oryza sativa nipponbare(GA3) genomic DNA, chromosome 6, PAC clone:P0012H03.</title>
        <authorList>
            <person name="Sasaki T."/>
            <person name="Matsumoto T."/>
            <person name="Yamamoto K."/>
        </authorList>
    </citation>
    <scope>NUCLEOTIDE SEQUENCE</scope>
</reference>